<keyword evidence="14" id="KW-0449">Lipoprotein</keyword>
<dbReference type="PANTHER" id="PTHR33619">
    <property type="entry name" value="POLYSACCHARIDE EXPORT PROTEIN GFCE-RELATED"/>
    <property type="match status" value="1"/>
</dbReference>
<dbReference type="InterPro" id="IPR054765">
    <property type="entry name" value="SLBB_dom"/>
</dbReference>
<evidence type="ECO:0000256" key="13">
    <source>
        <dbReference type="ARBA" id="ARBA00023237"/>
    </source>
</evidence>
<dbReference type="Pfam" id="PF02563">
    <property type="entry name" value="Poly_export"/>
    <property type="match status" value="1"/>
</dbReference>
<dbReference type="RefSeq" id="WP_198884495.1">
    <property type="nucleotide sequence ID" value="NZ_JAEKJA010000032.1"/>
</dbReference>
<evidence type="ECO:0000256" key="15">
    <source>
        <dbReference type="SAM" id="SignalP"/>
    </source>
</evidence>
<evidence type="ECO:0000256" key="5">
    <source>
        <dbReference type="ARBA" id="ARBA00022597"/>
    </source>
</evidence>
<evidence type="ECO:0000256" key="11">
    <source>
        <dbReference type="ARBA" id="ARBA00023136"/>
    </source>
</evidence>
<keyword evidence="6" id="KW-0812">Transmembrane</keyword>
<name>A0A934MNX5_9HYPH</name>
<dbReference type="InterPro" id="IPR003715">
    <property type="entry name" value="Poly_export_N"/>
</dbReference>
<dbReference type="GO" id="GO:0015288">
    <property type="term" value="F:porin activity"/>
    <property type="evidence" value="ECO:0007669"/>
    <property type="project" value="UniProtKB-KW"/>
</dbReference>
<keyword evidence="13" id="KW-0998">Cell outer membrane</keyword>
<evidence type="ECO:0000256" key="10">
    <source>
        <dbReference type="ARBA" id="ARBA00023114"/>
    </source>
</evidence>
<dbReference type="PANTHER" id="PTHR33619:SF3">
    <property type="entry name" value="POLYSACCHARIDE EXPORT PROTEIN GFCE-RELATED"/>
    <property type="match status" value="1"/>
</dbReference>
<feature type="domain" description="Polysaccharide export protein N-terminal" evidence="16">
    <location>
        <begin position="75"/>
        <end position="144"/>
    </location>
</feature>
<organism evidence="18 19">
    <name type="scientific">Acuticoccus mangrovi</name>
    <dbReference type="NCBI Taxonomy" id="2796142"/>
    <lineage>
        <taxon>Bacteria</taxon>
        <taxon>Pseudomonadati</taxon>
        <taxon>Pseudomonadota</taxon>
        <taxon>Alphaproteobacteria</taxon>
        <taxon>Hyphomicrobiales</taxon>
        <taxon>Amorphaceae</taxon>
        <taxon>Acuticoccus</taxon>
    </lineage>
</organism>
<feature type="chain" id="PRO_5037803045" evidence="15">
    <location>
        <begin position="18"/>
        <end position="269"/>
    </location>
</feature>
<sequence>MHRLAVLILLLALTACATQGGDAPCVSATSVSGCPVYKAPEDALAPCTPTCQAPSEPIAPPLPSGFQPWAEGFQDELRFVVGDELQVKLPFYEDEDVETKVAPDGNIYIGLIGEVQAVGRTPASLEAELEKRYSRYLRFPDVGVVPTGFGSRQVFVGGEVKEPGAYVISGPTGVLEAVFQAGGFLTTANTENVVLIRRGPNDLPMLRYLDLKSFANGGTPTENTLLRPFDIVFVPKSGIAKLNLFIKQYIEGVVPFNHNFNYTLYEKTN</sequence>
<evidence type="ECO:0000256" key="1">
    <source>
        <dbReference type="ARBA" id="ARBA00004571"/>
    </source>
</evidence>
<comment type="subcellular location">
    <subcellularLocation>
        <location evidence="1">Cell outer membrane</location>
        <topology evidence="1">Multi-pass membrane protein</topology>
    </subcellularLocation>
</comment>
<keyword evidence="7 15" id="KW-0732">Signal</keyword>
<evidence type="ECO:0000256" key="2">
    <source>
        <dbReference type="ARBA" id="ARBA00009450"/>
    </source>
</evidence>
<keyword evidence="9" id="KW-0406">Ion transport</keyword>
<keyword evidence="4" id="KW-1134">Transmembrane beta strand</keyword>
<accession>A0A934MNX5</accession>
<evidence type="ECO:0000313" key="19">
    <source>
        <dbReference type="Proteomes" id="UP000609531"/>
    </source>
</evidence>
<comment type="similarity">
    <text evidence="2">Belongs to the BexD/CtrA/VexA family.</text>
</comment>
<dbReference type="GO" id="GO:0009279">
    <property type="term" value="C:cell outer membrane"/>
    <property type="evidence" value="ECO:0007669"/>
    <property type="project" value="UniProtKB-SubCell"/>
</dbReference>
<evidence type="ECO:0000256" key="9">
    <source>
        <dbReference type="ARBA" id="ARBA00023065"/>
    </source>
</evidence>
<keyword evidence="3" id="KW-0813">Transport</keyword>
<feature type="signal peptide" evidence="15">
    <location>
        <begin position="1"/>
        <end position="17"/>
    </location>
</feature>
<dbReference type="AlphaFoldDB" id="A0A934MNX5"/>
<dbReference type="GO" id="GO:0046930">
    <property type="term" value="C:pore complex"/>
    <property type="evidence" value="ECO:0007669"/>
    <property type="project" value="UniProtKB-KW"/>
</dbReference>
<keyword evidence="11" id="KW-0472">Membrane</keyword>
<keyword evidence="12" id="KW-0564">Palmitate</keyword>
<proteinExistence type="inferred from homology"/>
<dbReference type="InterPro" id="IPR049712">
    <property type="entry name" value="Poly_export"/>
</dbReference>
<evidence type="ECO:0000313" key="18">
    <source>
        <dbReference type="EMBL" id="MBJ3778589.1"/>
    </source>
</evidence>
<keyword evidence="19" id="KW-1185">Reference proteome</keyword>
<evidence type="ECO:0000259" key="17">
    <source>
        <dbReference type="Pfam" id="PF22461"/>
    </source>
</evidence>
<keyword evidence="5" id="KW-0762">Sugar transport</keyword>
<reference evidence="18" key="1">
    <citation type="submission" date="2020-12" db="EMBL/GenBank/DDBJ databases">
        <title>Bacterial taxonomy.</title>
        <authorList>
            <person name="Pan X."/>
        </authorList>
    </citation>
    <scope>NUCLEOTIDE SEQUENCE</scope>
    <source>
        <strain evidence="18">B2012</strain>
    </source>
</reference>
<evidence type="ECO:0000256" key="7">
    <source>
        <dbReference type="ARBA" id="ARBA00022729"/>
    </source>
</evidence>
<evidence type="ECO:0000256" key="14">
    <source>
        <dbReference type="ARBA" id="ARBA00023288"/>
    </source>
</evidence>
<feature type="domain" description="SLBB" evidence="17">
    <location>
        <begin position="153"/>
        <end position="234"/>
    </location>
</feature>
<evidence type="ECO:0000256" key="8">
    <source>
        <dbReference type="ARBA" id="ARBA00023047"/>
    </source>
</evidence>
<dbReference type="GO" id="GO:0015159">
    <property type="term" value="F:polysaccharide transmembrane transporter activity"/>
    <property type="evidence" value="ECO:0007669"/>
    <property type="project" value="InterPro"/>
</dbReference>
<evidence type="ECO:0000259" key="16">
    <source>
        <dbReference type="Pfam" id="PF02563"/>
    </source>
</evidence>
<evidence type="ECO:0000256" key="6">
    <source>
        <dbReference type="ARBA" id="ARBA00022692"/>
    </source>
</evidence>
<dbReference type="PROSITE" id="PS51257">
    <property type="entry name" value="PROKAR_LIPOPROTEIN"/>
    <property type="match status" value="1"/>
</dbReference>
<dbReference type="Gene3D" id="3.30.1950.10">
    <property type="entry name" value="wza like domain"/>
    <property type="match status" value="1"/>
</dbReference>
<evidence type="ECO:0000256" key="12">
    <source>
        <dbReference type="ARBA" id="ARBA00023139"/>
    </source>
</evidence>
<dbReference type="GO" id="GO:0006811">
    <property type="term" value="P:monoatomic ion transport"/>
    <property type="evidence" value="ECO:0007669"/>
    <property type="project" value="UniProtKB-KW"/>
</dbReference>
<keyword evidence="8" id="KW-0625">Polysaccharide transport</keyword>
<protein>
    <submittedName>
        <fullName evidence="18">Polysaccharide export protein</fullName>
    </submittedName>
</protein>
<dbReference type="Proteomes" id="UP000609531">
    <property type="component" value="Unassembled WGS sequence"/>
</dbReference>
<evidence type="ECO:0000256" key="4">
    <source>
        <dbReference type="ARBA" id="ARBA00022452"/>
    </source>
</evidence>
<dbReference type="Pfam" id="PF22461">
    <property type="entry name" value="SLBB_2"/>
    <property type="match status" value="1"/>
</dbReference>
<dbReference type="Gene3D" id="3.10.560.10">
    <property type="entry name" value="Outer membrane lipoprotein wza domain like"/>
    <property type="match status" value="1"/>
</dbReference>
<comment type="caution">
    <text evidence="18">The sequence shown here is derived from an EMBL/GenBank/DDBJ whole genome shotgun (WGS) entry which is preliminary data.</text>
</comment>
<dbReference type="EMBL" id="JAEKJA010000032">
    <property type="protein sequence ID" value="MBJ3778589.1"/>
    <property type="molecule type" value="Genomic_DNA"/>
</dbReference>
<keyword evidence="10" id="KW-0626">Porin</keyword>
<evidence type="ECO:0000256" key="3">
    <source>
        <dbReference type="ARBA" id="ARBA00022448"/>
    </source>
</evidence>
<gene>
    <name evidence="18" type="ORF">JCR33_23005</name>
</gene>